<comment type="caution">
    <text evidence="2">The sequence shown here is derived from an EMBL/GenBank/DDBJ whole genome shotgun (WGS) entry which is preliminary data.</text>
</comment>
<evidence type="ECO:0000256" key="1">
    <source>
        <dbReference type="SAM" id="MobiDB-lite"/>
    </source>
</evidence>
<dbReference type="OrthoDB" id="3919706at2759"/>
<evidence type="ECO:0000313" key="3">
    <source>
        <dbReference type="Proteomes" id="UP000767238"/>
    </source>
</evidence>
<feature type="region of interest" description="Disordered" evidence="1">
    <location>
        <begin position="38"/>
        <end position="100"/>
    </location>
</feature>
<feature type="region of interest" description="Disordered" evidence="1">
    <location>
        <begin position="1"/>
        <end position="23"/>
    </location>
</feature>
<dbReference type="Proteomes" id="UP000767238">
    <property type="component" value="Unassembled WGS sequence"/>
</dbReference>
<proteinExistence type="predicted"/>
<reference evidence="2" key="2">
    <citation type="submission" date="2021-08" db="EMBL/GenBank/DDBJ databases">
        <authorList>
            <person name="Gostincar C."/>
            <person name="Sun X."/>
            <person name="Song Z."/>
            <person name="Gunde-Cimerman N."/>
        </authorList>
    </citation>
    <scope>NUCLEOTIDE SEQUENCE</scope>
    <source>
        <strain evidence="2">EXF-8016</strain>
    </source>
</reference>
<name>A0A9P8GII5_AURME</name>
<gene>
    <name evidence="2" type="ORF">KCV03_g3779</name>
</gene>
<sequence length="145" mass="15574">MSIKKGNMGGTRRSPRGGWRDAINRIEHRAMRVAFAPSLPATTTIEPQAPVDFSFGPPSPPSSPPPPLPARGPVLRRYSPPPLGWRDPPAPPPAPRPRAANLARGFVPALPLPPCEFGLLYAMIQEQHANGLIVGDEQAKRGSKV</sequence>
<feature type="non-terminal residue" evidence="2">
    <location>
        <position position="145"/>
    </location>
</feature>
<dbReference type="AlphaFoldDB" id="A0A9P8GII5"/>
<protein>
    <submittedName>
        <fullName evidence="2">Uncharacterized protein</fullName>
    </submittedName>
</protein>
<dbReference type="EMBL" id="JAHFYH010000020">
    <property type="protein sequence ID" value="KAH0224240.1"/>
    <property type="molecule type" value="Genomic_DNA"/>
</dbReference>
<accession>A0A9P8GII5</accession>
<feature type="compositionally biased region" description="Pro residues" evidence="1">
    <location>
        <begin position="57"/>
        <end position="70"/>
    </location>
</feature>
<feature type="compositionally biased region" description="Pro residues" evidence="1">
    <location>
        <begin position="79"/>
        <end position="96"/>
    </location>
</feature>
<organism evidence="2 3">
    <name type="scientific">Aureobasidium melanogenum</name>
    <name type="common">Aureobasidium pullulans var. melanogenum</name>
    <dbReference type="NCBI Taxonomy" id="46634"/>
    <lineage>
        <taxon>Eukaryota</taxon>
        <taxon>Fungi</taxon>
        <taxon>Dikarya</taxon>
        <taxon>Ascomycota</taxon>
        <taxon>Pezizomycotina</taxon>
        <taxon>Dothideomycetes</taxon>
        <taxon>Dothideomycetidae</taxon>
        <taxon>Dothideales</taxon>
        <taxon>Saccotheciaceae</taxon>
        <taxon>Aureobasidium</taxon>
    </lineage>
</organism>
<reference evidence="2" key="1">
    <citation type="journal article" date="2021" name="J Fungi (Basel)">
        <title>Virulence traits and population genomics of the black yeast Aureobasidium melanogenum.</title>
        <authorList>
            <person name="Cernosa A."/>
            <person name="Sun X."/>
            <person name="Gostincar C."/>
            <person name="Fang C."/>
            <person name="Gunde-Cimerman N."/>
            <person name="Song Z."/>
        </authorList>
    </citation>
    <scope>NUCLEOTIDE SEQUENCE</scope>
    <source>
        <strain evidence="2">EXF-8016</strain>
    </source>
</reference>
<evidence type="ECO:0000313" key="2">
    <source>
        <dbReference type="EMBL" id="KAH0224240.1"/>
    </source>
</evidence>